<name>Q4VK24_RHILE</name>
<organism evidence="1">
    <name type="scientific">Rhizobium leguminosarum</name>
    <dbReference type="NCBI Taxonomy" id="384"/>
    <lineage>
        <taxon>Bacteria</taxon>
        <taxon>Pseudomonadati</taxon>
        <taxon>Pseudomonadota</taxon>
        <taxon>Alphaproteobacteria</taxon>
        <taxon>Hyphomicrobiales</taxon>
        <taxon>Rhizobiaceae</taxon>
        <taxon>Rhizobium/Agrobacterium group</taxon>
        <taxon>Rhizobium</taxon>
    </lineage>
</organism>
<proteinExistence type="predicted"/>
<protein>
    <submittedName>
        <fullName evidence="1">CelE2</fullName>
    </submittedName>
</protein>
<evidence type="ECO:0000313" key="1">
    <source>
        <dbReference type="EMBL" id="AAX59988.1"/>
    </source>
</evidence>
<reference evidence="1" key="1">
    <citation type="journal article" date="2005" name="Mol. Plant Microbe Interact.">
        <title>Role of cellulose fibrils and exopolysaccharides of Rhizobium leguminosarum in attachment to and infection of Vicia sativa root hairs.</title>
        <authorList>
            <person name="Laus M.C."/>
            <person name="van Brussel A.A."/>
            <person name="Kijne J.W."/>
        </authorList>
    </citation>
    <scope>NUCLEOTIDE SEQUENCE</scope>
    <source>
        <strain evidence="1">RBL5523</strain>
    </source>
</reference>
<accession>Q4VK24</accession>
<sequence length="214" mass="23718">MLEVRSIDEAGTALGDVEPVEQIGRRLPSGIGCLAVGDGLAQLRIAAIRVELPHGLELLVAILRHGERIGRGNPAGVERLKAGDFGLQAHLVSAAGEITKRTFIDGRLRRCGRPLRCWRRGNDGGCDRRRLGDRLRCRGRCRRLRCCGIRLAPARCWRRRGCDRLDLVGHQLRIEFGIAGRSIGRLDAPHHHQLRRRLAGGPKAELFLQSGTIF</sequence>
<gene>
    <name evidence="1" type="primary">celE2</name>
</gene>
<dbReference type="AlphaFoldDB" id="Q4VK24"/>
<dbReference type="EMBL" id="AY876375">
    <property type="protein sequence ID" value="AAX59988.1"/>
    <property type="molecule type" value="Genomic_DNA"/>
</dbReference>